<feature type="region of interest" description="Disordered" evidence="1">
    <location>
        <begin position="1"/>
        <end position="20"/>
    </location>
</feature>
<keyword evidence="3" id="KW-1185">Reference proteome</keyword>
<accession>A0ABR1T0V2</accession>
<dbReference type="EMBL" id="JAQQWK010000006">
    <property type="protein sequence ID" value="KAK8039559.1"/>
    <property type="molecule type" value="Genomic_DNA"/>
</dbReference>
<organism evidence="2 3">
    <name type="scientific">Apiospora rasikravindrae</name>
    <dbReference type="NCBI Taxonomy" id="990691"/>
    <lineage>
        <taxon>Eukaryota</taxon>
        <taxon>Fungi</taxon>
        <taxon>Dikarya</taxon>
        <taxon>Ascomycota</taxon>
        <taxon>Pezizomycotina</taxon>
        <taxon>Sordariomycetes</taxon>
        <taxon>Xylariomycetidae</taxon>
        <taxon>Amphisphaeriales</taxon>
        <taxon>Apiosporaceae</taxon>
        <taxon>Apiospora</taxon>
    </lineage>
</organism>
<gene>
    <name evidence="2" type="ORF">PG993_007970</name>
</gene>
<name>A0ABR1T0V2_9PEZI</name>
<sequence length="68" mass="8001">MYGKEGEPVRRRSHSPTAQRTVFDNTLRQGCTLPIQRSLIDWRYYLQGRDFGALENEWSRTVIAEDID</sequence>
<evidence type="ECO:0000313" key="3">
    <source>
        <dbReference type="Proteomes" id="UP001444661"/>
    </source>
</evidence>
<dbReference type="Proteomes" id="UP001444661">
    <property type="component" value="Unassembled WGS sequence"/>
</dbReference>
<evidence type="ECO:0000313" key="2">
    <source>
        <dbReference type="EMBL" id="KAK8039559.1"/>
    </source>
</evidence>
<protein>
    <submittedName>
        <fullName evidence="2">Uncharacterized protein</fullName>
    </submittedName>
</protein>
<reference evidence="2 3" key="1">
    <citation type="submission" date="2023-01" db="EMBL/GenBank/DDBJ databases">
        <title>Analysis of 21 Apiospora genomes using comparative genomics revels a genus with tremendous synthesis potential of carbohydrate active enzymes and secondary metabolites.</title>
        <authorList>
            <person name="Sorensen T."/>
        </authorList>
    </citation>
    <scope>NUCLEOTIDE SEQUENCE [LARGE SCALE GENOMIC DNA]</scope>
    <source>
        <strain evidence="2 3">CBS 33761</strain>
    </source>
</reference>
<evidence type="ECO:0000256" key="1">
    <source>
        <dbReference type="SAM" id="MobiDB-lite"/>
    </source>
</evidence>
<comment type="caution">
    <text evidence="2">The sequence shown here is derived from an EMBL/GenBank/DDBJ whole genome shotgun (WGS) entry which is preliminary data.</text>
</comment>
<proteinExistence type="predicted"/>
<feature type="compositionally biased region" description="Basic and acidic residues" evidence="1">
    <location>
        <begin position="1"/>
        <end position="10"/>
    </location>
</feature>